<dbReference type="Proteomes" id="UP000006591">
    <property type="component" value="Chromosome 1"/>
</dbReference>
<keyword evidence="3" id="KW-1185">Reference proteome</keyword>
<name>A0A0E0FPW4_ORYNI</name>
<feature type="region of interest" description="Disordered" evidence="1">
    <location>
        <begin position="31"/>
        <end position="62"/>
    </location>
</feature>
<evidence type="ECO:0000256" key="1">
    <source>
        <dbReference type="SAM" id="MobiDB-lite"/>
    </source>
</evidence>
<dbReference type="Gramene" id="ONIVA01G26740.2">
    <property type="protein sequence ID" value="ONIVA01G26740.2"/>
    <property type="gene ID" value="ONIVA01G26740"/>
</dbReference>
<feature type="compositionally biased region" description="Basic residues" evidence="1">
    <location>
        <begin position="34"/>
        <end position="43"/>
    </location>
</feature>
<reference evidence="2" key="1">
    <citation type="submission" date="2015-04" db="UniProtKB">
        <authorList>
            <consortium name="EnsemblPlants"/>
        </authorList>
    </citation>
    <scope>IDENTIFICATION</scope>
    <source>
        <strain evidence="2">SL10</strain>
    </source>
</reference>
<organism evidence="2">
    <name type="scientific">Oryza nivara</name>
    <name type="common">Indian wild rice</name>
    <name type="synonym">Oryza sativa f. spontanea</name>
    <dbReference type="NCBI Taxonomy" id="4536"/>
    <lineage>
        <taxon>Eukaryota</taxon>
        <taxon>Viridiplantae</taxon>
        <taxon>Streptophyta</taxon>
        <taxon>Embryophyta</taxon>
        <taxon>Tracheophyta</taxon>
        <taxon>Spermatophyta</taxon>
        <taxon>Magnoliopsida</taxon>
        <taxon>Liliopsida</taxon>
        <taxon>Poales</taxon>
        <taxon>Poaceae</taxon>
        <taxon>BOP clade</taxon>
        <taxon>Oryzoideae</taxon>
        <taxon>Oryzeae</taxon>
        <taxon>Oryzinae</taxon>
        <taxon>Oryza</taxon>
    </lineage>
</organism>
<evidence type="ECO:0000313" key="2">
    <source>
        <dbReference type="EnsemblPlants" id="ONIVA01G26740.2"/>
    </source>
</evidence>
<dbReference type="AlphaFoldDB" id="A0A0E0FPW4"/>
<feature type="compositionally biased region" description="Basic and acidic residues" evidence="1">
    <location>
        <begin position="53"/>
        <end position="62"/>
    </location>
</feature>
<protein>
    <submittedName>
        <fullName evidence="2">Uncharacterized protein</fullName>
    </submittedName>
</protein>
<dbReference type="HOGENOM" id="CLU_2908100_0_0_1"/>
<sequence>MLHDSQPLSLDTTPTSADPIRVCIIGPQSGQRRWTNRSRRRRCASLGTPLHLPDTRRVQPAP</sequence>
<reference evidence="2" key="2">
    <citation type="submission" date="2018-04" db="EMBL/GenBank/DDBJ databases">
        <title>OnivRS2 (Oryza nivara Reference Sequence Version 2).</title>
        <authorList>
            <person name="Zhang J."/>
            <person name="Kudrna D."/>
            <person name="Lee S."/>
            <person name="Talag J."/>
            <person name="Rajasekar S."/>
            <person name="Welchert J."/>
            <person name="Hsing Y.-I."/>
            <person name="Wing R.A."/>
        </authorList>
    </citation>
    <scope>NUCLEOTIDE SEQUENCE [LARGE SCALE GENOMIC DNA]</scope>
</reference>
<accession>A0A0E0FPW4</accession>
<proteinExistence type="predicted"/>
<dbReference type="EnsemblPlants" id="ONIVA01G26740.2">
    <property type="protein sequence ID" value="ONIVA01G26740.2"/>
    <property type="gene ID" value="ONIVA01G26740"/>
</dbReference>
<evidence type="ECO:0000313" key="3">
    <source>
        <dbReference type="Proteomes" id="UP000006591"/>
    </source>
</evidence>